<dbReference type="InterPro" id="IPR000834">
    <property type="entry name" value="Peptidase_M14"/>
</dbReference>
<dbReference type="GO" id="GO:0006518">
    <property type="term" value="P:peptide metabolic process"/>
    <property type="evidence" value="ECO:0007669"/>
    <property type="project" value="TreeGrafter"/>
</dbReference>
<dbReference type="GO" id="GO:0005615">
    <property type="term" value="C:extracellular space"/>
    <property type="evidence" value="ECO:0007669"/>
    <property type="project" value="TreeGrafter"/>
</dbReference>
<dbReference type="InterPro" id="IPR057246">
    <property type="entry name" value="CARBOXYPEPT_ZN_1"/>
</dbReference>
<dbReference type="AlphaFoldDB" id="A0AAV6YQR9"/>
<gene>
    <name evidence="4" type="ORF">GDO81_022694</name>
</gene>
<dbReference type="SUPFAM" id="SSF53187">
    <property type="entry name" value="Zn-dependent exopeptidases"/>
    <property type="match status" value="1"/>
</dbReference>
<dbReference type="PROSITE" id="PS00132">
    <property type="entry name" value="CARBOXYPEPT_ZN_1"/>
    <property type="match status" value="1"/>
</dbReference>
<dbReference type="GO" id="GO:0016485">
    <property type="term" value="P:protein processing"/>
    <property type="evidence" value="ECO:0007669"/>
    <property type="project" value="TreeGrafter"/>
</dbReference>
<feature type="non-terminal residue" evidence="4">
    <location>
        <position position="117"/>
    </location>
</feature>
<evidence type="ECO:0000256" key="1">
    <source>
        <dbReference type="ARBA" id="ARBA00005988"/>
    </source>
</evidence>
<evidence type="ECO:0000256" key="2">
    <source>
        <dbReference type="PROSITE-ProRule" id="PRU01379"/>
    </source>
</evidence>
<name>A0AAV6YQR9_ENGPU</name>
<comment type="caution">
    <text evidence="2">Lacks conserved residue(s) required for the propagation of feature annotation.</text>
</comment>
<dbReference type="Pfam" id="PF00246">
    <property type="entry name" value="Peptidase_M14"/>
    <property type="match status" value="1"/>
</dbReference>
<evidence type="ECO:0000313" key="4">
    <source>
        <dbReference type="EMBL" id="KAG8538413.1"/>
    </source>
</evidence>
<comment type="caution">
    <text evidence="4">The sequence shown here is derived from an EMBL/GenBank/DDBJ whole genome shotgun (WGS) entry which is preliminary data.</text>
</comment>
<feature type="non-terminal residue" evidence="4">
    <location>
        <position position="1"/>
    </location>
</feature>
<dbReference type="PANTHER" id="PTHR11532:SF80">
    <property type="entry name" value="CARBOXYPEPTIDASE N CATALYTIC CHAIN"/>
    <property type="match status" value="1"/>
</dbReference>
<dbReference type="PRINTS" id="PR00765">
    <property type="entry name" value="CRBOXYPTASEA"/>
</dbReference>
<dbReference type="Gene3D" id="3.40.630.10">
    <property type="entry name" value="Zn peptidases"/>
    <property type="match status" value="1"/>
</dbReference>
<proteinExistence type="inferred from homology"/>
<dbReference type="InterPro" id="IPR050753">
    <property type="entry name" value="Peptidase_M14_domain"/>
</dbReference>
<accession>A0AAV6YQR9</accession>
<dbReference type="GO" id="GO:0008270">
    <property type="term" value="F:zinc ion binding"/>
    <property type="evidence" value="ECO:0007669"/>
    <property type="project" value="InterPro"/>
</dbReference>
<dbReference type="PROSITE" id="PS52035">
    <property type="entry name" value="PEPTIDASE_M14"/>
    <property type="match status" value="1"/>
</dbReference>
<organism evidence="4 5">
    <name type="scientific">Engystomops pustulosus</name>
    <name type="common">Tungara frog</name>
    <name type="synonym">Physalaemus pustulosus</name>
    <dbReference type="NCBI Taxonomy" id="76066"/>
    <lineage>
        <taxon>Eukaryota</taxon>
        <taxon>Metazoa</taxon>
        <taxon>Chordata</taxon>
        <taxon>Craniata</taxon>
        <taxon>Vertebrata</taxon>
        <taxon>Euteleostomi</taxon>
        <taxon>Amphibia</taxon>
        <taxon>Batrachia</taxon>
        <taxon>Anura</taxon>
        <taxon>Neobatrachia</taxon>
        <taxon>Hyloidea</taxon>
        <taxon>Leptodactylidae</taxon>
        <taxon>Leiuperinae</taxon>
        <taxon>Engystomops</taxon>
    </lineage>
</organism>
<keyword evidence="5" id="KW-1185">Reference proteome</keyword>
<comment type="similarity">
    <text evidence="1 2">Belongs to the peptidase M14 family.</text>
</comment>
<dbReference type="EMBL" id="WNYA01021417">
    <property type="protein sequence ID" value="KAG8538413.1"/>
    <property type="molecule type" value="Genomic_DNA"/>
</dbReference>
<evidence type="ECO:0000259" key="3">
    <source>
        <dbReference type="PROSITE" id="PS52035"/>
    </source>
</evidence>
<dbReference type="PANTHER" id="PTHR11532">
    <property type="entry name" value="PROTEASE M14 CARBOXYPEPTIDASE"/>
    <property type="match status" value="1"/>
</dbReference>
<sequence>EPEFKYIANMHGNEILGRELLIQLAEFLCEEYRNHNQRITNLIQNTRIHIMPSMNPDGYEVAADQGPENNGYLTGRNNFKDVDLNRNFPDLNTVMYYNEKHGGPSDHLPLPDNWKEQ</sequence>
<reference evidence="4" key="1">
    <citation type="thesis" date="2020" institute="ProQuest LLC" country="789 East Eisenhower Parkway, Ann Arbor, MI, USA">
        <title>Comparative Genomics and Chromosome Evolution.</title>
        <authorList>
            <person name="Mudd A.B."/>
        </authorList>
    </citation>
    <scope>NUCLEOTIDE SEQUENCE</scope>
    <source>
        <strain evidence="4">237g6f4</strain>
        <tissue evidence="4">Blood</tissue>
    </source>
</reference>
<protein>
    <recommendedName>
        <fullName evidence="3">Peptidase M14 domain-containing protein</fullName>
    </recommendedName>
</protein>
<dbReference type="Proteomes" id="UP000824782">
    <property type="component" value="Unassembled WGS sequence"/>
</dbReference>
<evidence type="ECO:0000313" key="5">
    <source>
        <dbReference type="Proteomes" id="UP000824782"/>
    </source>
</evidence>
<feature type="domain" description="Peptidase M14" evidence="3">
    <location>
        <begin position="1"/>
        <end position="117"/>
    </location>
</feature>
<dbReference type="GO" id="GO:0004181">
    <property type="term" value="F:metallocarboxypeptidase activity"/>
    <property type="evidence" value="ECO:0007669"/>
    <property type="project" value="InterPro"/>
</dbReference>